<dbReference type="InterPro" id="IPR045055">
    <property type="entry name" value="DNA2/NAM7-like"/>
</dbReference>
<keyword evidence="5" id="KW-1185">Reference proteome</keyword>
<evidence type="ECO:0000256" key="1">
    <source>
        <dbReference type="SAM" id="MobiDB-lite"/>
    </source>
</evidence>
<evidence type="ECO:0000259" key="3">
    <source>
        <dbReference type="Pfam" id="PF13087"/>
    </source>
</evidence>
<gene>
    <name evidence="4" type="ORF">WJX72_001732</name>
</gene>
<feature type="compositionally biased region" description="Basic and acidic residues" evidence="1">
    <location>
        <begin position="21"/>
        <end position="32"/>
    </location>
</feature>
<name>A0AAW1PPB3_9CHLO</name>
<reference evidence="4 5" key="1">
    <citation type="journal article" date="2024" name="Nat. Commun.">
        <title>Phylogenomics reveals the evolutionary origins of lichenization in chlorophyte algae.</title>
        <authorList>
            <person name="Puginier C."/>
            <person name="Libourel C."/>
            <person name="Otte J."/>
            <person name="Skaloud P."/>
            <person name="Haon M."/>
            <person name="Grisel S."/>
            <person name="Petersen M."/>
            <person name="Berrin J.G."/>
            <person name="Delaux P.M."/>
            <person name="Dal Grande F."/>
            <person name="Keller J."/>
        </authorList>
    </citation>
    <scope>NUCLEOTIDE SEQUENCE [LARGE SCALE GENOMIC DNA]</scope>
    <source>
        <strain evidence="4 5">SAG 2043</strain>
    </source>
</reference>
<dbReference type="EMBL" id="JALJOR010000010">
    <property type="protein sequence ID" value="KAK9809918.1"/>
    <property type="molecule type" value="Genomic_DNA"/>
</dbReference>
<dbReference type="InterPro" id="IPR027417">
    <property type="entry name" value="P-loop_NTPase"/>
</dbReference>
<evidence type="ECO:0000259" key="2">
    <source>
        <dbReference type="Pfam" id="PF13086"/>
    </source>
</evidence>
<dbReference type="Pfam" id="PF13087">
    <property type="entry name" value="AAA_12"/>
    <property type="match status" value="1"/>
</dbReference>
<dbReference type="CDD" id="cd18808">
    <property type="entry name" value="SF1_C_Upf1"/>
    <property type="match status" value="1"/>
</dbReference>
<dbReference type="InterPro" id="IPR041677">
    <property type="entry name" value="DNA2/NAM7_AAA_11"/>
</dbReference>
<evidence type="ECO:0000313" key="4">
    <source>
        <dbReference type="EMBL" id="KAK9809918.1"/>
    </source>
</evidence>
<organism evidence="4 5">
    <name type="scientific">[Myrmecia] bisecta</name>
    <dbReference type="NCBI Taxonomy" id="41462"/>
    <lineage>
        <taxon>Eukaryota</taxon>
        <taxon>Viridiplantae</taxon>
        <taxon>Chlorophyta</taxon>
        <taxon>core chlorophytes</taxon>
        <taxon>Trebouxiophyceae</taxon>
        <taxon>Trebouxiales</taxon>
        <taxon>Trebouxiaceae</taxon>
        <taxon>Myrmecia</taxon>
    </lineage>
</organism>
<protein>
    <submittedName>
        <fullName evidence="4">Uncharacterized protein</fullName>
    </submittedName>
</protein>
<feature type="region of interest" description="Disordered" evidence="1">
    <location>
        <begin position="829"/>
        <end position="850"/>
    </location>
</feature>
<feature type="domain" description="DNA2/NAM7 helicase-like C-terminal" evidence="3">
    <location>
        <begin position="603"/>
        <end position="801"/>
    </location>
</feature>
<evidence type="ECO:0000313" key="5">
    <source>
        <dbReference type="Proteomes" id="UP001489004"/>
    </source>
</evidence>
<feature type="domain" description="DNA2/NAM7 helicase helicase" evidence="2">
    <location>
        <begin position="467"/>
        <end position="572"/>
    </location>
</feature>
<dbReference type="PANTHER" id="PTHR10887:SF518">
    <property type="entry name" value="RNA HELICASE NONSENSE MRNA REDUCING FACTOR"/>
    <property type="match status" value="1"/>
</dbReference>
<dbReference type="Proteomes" id="UP001489004">
    <property type="component" value="Unassembled WGS sequence"/>
</dbReference>
<dbReference type="Gene3D" id="3.40.50.300">
    <property type="entry name" value="P-loop containing nucleotide triphosphate hydrolases"/>
    <property type="match status" value="2"/>
</dbReference>
<dbReference type="AlphaFoldDB" id="A0AAW1PPB3"/>
<comment type="caution">
    <text evidence="4">The sequence shown here is derived from an EMBL/GenBank/DDBJ whole genome shotgun (WGS) entry which is preliminary data.</text>
</comment>
<dbReference type="InterPro" id="IPR047187">
    <property type="entry name" value="SF1_C_Upf1"/>
</dbReference>
<dbReference type="PANTHER" id="PTHR10887">
    <property type="entry name" value="DNA2/NAM7 HELICASE FAMILY"/>
    <property type="match status" value="1"/>
</dbReference>
<dbReference type="Pfam" id="PF13086">
    <property type="entry name" value="AAA_11"/>
    <property type="match status" value="2"/>
</dbReference>
<dbReference type="SUPFAM" id="SSF52540">
    <property type="entry name" value="P-loop containing nucleoside triphosphate hydrolases"/>
    <property type="match status" value="1"/>
</dbReference>
<feature type="domain" description="DNA2/NAM7 helicase helicase" evidence="2">
    <location>
        <begin position="360"/>
        <end position="465"/>
    </location>
</feature>
<sequence>MQAQKGSHAAKATSSIALQKHVPDGNARQRSDDEILMMLRGTALPTNSLAMRSKPQQATWTQHPAVAVKKQKLDLSGLRFMGSQEGPPQRHVAVPDRLGSAGEYASCWAAALEEELNIRMAELAKRFHAVRLHKSSANGQGSTFKPKEGAAAGPVLEKRMRGARVPLYTDAELTMYQRSKKALAEDAEDGQAKKATSIFLTLKSGREKSSEYHKDDLWVLSSGPTFDTPLATRVRITERQWVAVARSLWHGPNQEGRMEIEFLSGQPSDLKRSQPAFAIHGPDASLELSIVAALQDLHPSSLPVLPALLGSSPAPADPRPPVEEGQGSATDNQELSAAVAEVAQQFGLNPEQAAVVQQTDAWFQPAYEKQEAANPVCIIWGPFGSGKSTLLVALVHFLVKAINEEGSALPHARILVAAHTNVAVDRVLLGLLESGFTDFLRIGPLRRIDKQLLGQSLHCSAAKSRTDAVSELKEMLQASTCAAEAACIQAELTAAQQGAEKRRKKLLKSVALVGCTCCSAGLPVLDGHTFDIVILDECSQMTEPLSMLPLLRAKCRYLVAAGDPCQLPPLIANPAQVTPRPASAPQPAAGRYARPAPPPAGLARPLFVRLTNLGHKAHLLRRQYRCHPDLSSIPNQLFYGGRLLDGCTALQRAPVLPDLAPLCFLDVRGSETYDPLTRSASNRAEALAVVRVLQRLASAGVAAGSIGVICFYRAQVALTQGLLASTANTSNSAHHADQETSADDYAAATIATVDSFQGMEKEVIVLSTTITRASGAFAADVHRLNVALTRARSHLIVVGSAPAVQGTAPAFAQILTRCRKLPGAYRPDGRLPSAALQTSGDGSESHGAGE</sequence>
<dbReference type="InterPro" id="IPR041679">
    <property type="entry name" value="DNA2/NAM7-like_C"/>
</dbReference>
<feature type="region of interest" description="Disordered" evidence="1">
    <location>
        <begin position="1"/>
        <end position="32"/>
    </location>
</feature>
<feature type="region of interest" description="Disordered" evidence="1">
    <location>
        <begin position="308"/>
        <end position="333"/>
    </location>
</feature>
<proteinExistence type="predicted"/>
<dbReference type="GO" id="GO:0004386">
    <property type="term" value="F:helicase activity"/>
    <property type="evidence" value="ECO:0007669"/>
    <property type="project" value="InterPro"/>
</dbReference>
<accession>A0AAW1PPB3</accession>